<evidence type="ECO:0000259" key="1">
    <source>
        <dbReference type="Pfam" id="PF00891"/>
    </source>
</evidence>
<dbReference type="RefSeq" id="WP_129354792.1">
    <property type="nucleotide sequence ID" value="NZ_CP012670.1"/>
</dbReference>
<dbReference type="InterPro" id="IPR029063">
    <property type="entry name" value="SAM-dependent_MTases_sf"/>
</dbReference>
<organism evidence="2 3">
    <name type="scientific">Sorangium cellulosum</name>
    <name type="common">Polyangium cellulosum</name>
    <dbReference type="NCBI Taxonomy" id="56"/>
    <lineage>
        <taxon>Bacteria</taxon>
        <taxon>Pseudomonadati</taxon>
        <taxon>Myxococcota</taxon>
        <taxon>Polyangia</taxon>
        <taxon>Polyangiales</taxon>
        <taxon>Polyangiaceae</taxon>
        <taxon>Sorangium</taxon>
    </lineage>
</organism>
<evidence type="ECO:0000313" key="3">
    <source>
        <dbReference type="Proteomes" id="UP000295781"/>
    </source>
</evidence>
<gene>
    <name evidence="2" type="ORF">SOCEGT47_074620</name>
</gene>
<dbReference type="Gene3D" id="1.10.10.10">
    <property type="entry name" value="Winged helix-like DNA-binding domain superfamily/Winged helix DNA-binding domain"/>
    <property type="match status" value="1"/>
</dbReference>
<evidence type="ECO:0000313" key="2">
    <source>
        <dbReference type="EMBL" id="AUX26892.1"/>
    </source>
</evidence>
<dbReference type="AlphaFoldDB" id="A0A4V0NEP5"/>
<dbReference type="SUPFAM" id="SSF53335">
    <property type="entry name" value="S-adenosyl-L-methionine-dependent methyltransferases"/>
    <property type="match status" value="1"/>
</dbReference>
<dbReference type="Proteomes" id="UP000295781">
    <property type="component" value="Chromosome"/>
</dbReference>
<feature type="domain" description="O-methyltransferase C-terminal" evidence="1">
    <location>
        <begin position="120"/>
        <end position="250"/>
    </location>
</feature>
<dbReference type="GO" id="GO:0008171">
    <property type="term" value="F:O-methyltransferase activity"/>
    <property type="evidence" value="ECO:0007669"/>
    <property type="project" value="InterPro"/>
</dbReference>
<dbReference type="InterPro" id="IPR036388">
    <property type="entry name" value="WH-like_DNA-bd_sf"/>
</dbReference>
<dbReference type="Pfam" id="PF00891">
    <property type="entry name" value="Methyltransf_2"/>
    <property type="match status" value="1"/>
</dbReference>
<dbReference type="EMBL" id="CP012670">
    <property type="protein sequence ID" value="AUX26892.1"/>
    <property type="molecule type" value="Genomic_DNA"/>
</dbReference>
<dbReference type="InterPro" id="IPR001077">
    <property type="entry name" value="COMT_C"/>
</dbReference>
<reference evidence="2 3" key="1">
    <citation type="submission" date="2015-09" db="EMBL/GenBank/DDBJ databases">
        <title>Sorangium comparison.</title>
        <authorList>
            <person name="Zaburannyi N."/>
            <person name="Bunk B."/>
            <person name="Overmann J."/>
            <person name="Mueller R."/>
        </authorList>
    </citation>
    <scope>NUCLEOTIDE SEQUENCE [LARGE SCALE GENOMIC DNA]</scope>
    <source>
        <strain evidence="2 3">So ceGT47</strain>
    </source>
</reference>
<dbReference type="CDD" id="cd02440">
    <property type="entry name" value="AdoMet_MTases"/>
    <property type="match status" value="1"/>
</dbReference>
<dbReference type="Gene3D" id="3.40.50.150">
    <property type="entry name" value="Vaccinia Virus protein VP39"/>
    <property type="match status" value="1"/>
</dbReference>
<accession>A0A4V0NEP5</accession>
<name>A0A4V0NEP5_SORCE</name>
<proteinExistence type="predicted"/>
<sequence>MSTRSLWHWANAYKMSAAIFALEEVGALAAMAAAPRSIEELSWLDADALAPLLTMLLHAGLLSCEDGRYSLVGGSLLPLLAHERRVRSRFSQEVIVARLRGQGGSDPMDAPGAEARWPEYHAAMSVSARSIAPHVVRVTRLRRGEHVIDLGGADGALFAALKHLVPGIRGTVVDRPSAAPHWRAVEDARFVGLDLRALDGDLLADADVVLLSNVLHLFNAADRGVMMKKILDHVRPGARAVVYDVFVSRGVADAGLFMVLDWMLCGHRFDLTAEQMASELVSLGWSNPVTHIVPTLPGAFVSALKPASGATP</sequence>
<protein>
    <recommendedName>
        <fullName evidence="1">O-methyltransferase C-terminal domain-containing protein</fullName>
    </recommendedName>
</protein>